<dbReference type="GO" id="GO:0003677">
    <property type="term" value="F:DNA binding"/>
    <property type="evidence" value="ECO:0007669"/>
    <property type="project" value="InterPro"/>
</dbReference>
<keyword evidence="3" id="KW-1185">Reference proteome</keyword>
<dbReference type="CDD" id="cd10153">
    <property type="entry name" value="RcnR-FrmR-like_DUF156"/>
    <property type="match status" value="1"/>
</dbReference>
<dbReference type="GO" id="GO:0045892">
    <property type="term" value="P:negative regulation of DNA-templated transcription"/>
    <property type="evidence" value="ECO:0007669"/>
    <property type="project" value="UniProtKB-ARBA"/>
</dbReference>
<dbReference type="PANTHER" id="PTHR33677:SF5">
    <property type="entry name" value="TRANSCRIPTIONAL REPRESSOR FRMR"/>
    <property type="match status" value="1"/>
</dbReference>
<dbReference type="InterPro" id="IPR038390">
    <property type="entry name" value="Metal_Tscrpt_repr_sf"/>
</dbReference>
<accession>Q1GWF3</accession>
<dbReference type="STRING" id="317655.Sala_0296"/>
<dbReference type="KEGG" id="sal:Sala_0296"/>
<proteinExistence type="inferred from homology"/>
<dbReference type="AlphaFoldDB" id="Q1GWF3"/>
<reference evidence="2 3" key="1">
    <citation type="journal article" date="2009" name="Proc. Natl. Acad. Sci. U.S.A.">
        <title>The genomic basis of trophic strategy in marine bacteria.</title>
        <authorList>
            <person name="Lauro F.M."/>
            <person name="McDougald D."/>
            <person name="Thomas T."/>
            <person name="Williams T.J."/>
            <person name="Egan S."/>
            <person name="Rice S."/>
            <person name="DeMaere M.Z."/>
            <person name="Ting L."/>
            <person name="Ertan H."/>
            <person name="Johnson J."/>
            <person name="Ferriera S."/>
            <person name="Lapidus A."/>
            <person name="Anderson I."/>
            <person name="Kyrpides N."/>
            <person name="Munk A.C."/>
            <person name="Detter C."/>
            <person name="Han C.S."/>
            <person name="Brown M.V."/>
            <person name="Robb F.T."/>
            <person name="Kjelleberg S."/>
            <person name="Cavicchioli R."/>
        </authorList>
    </citation>
    <scope>NUCLEOTIDE SEQUENCE [LARGE SCALE GENOMIC DNA]</scope>
    <source>
        <strain evidence="3">DSM 13593 / LMG 18877 / RB2256</strain>
    </source>
</reference>
<dbReference type="InterPro" id="IPR003735">
    <property type="entry name" value="Metal_Tscrpt_repr"/>
</dbReference>
<dbReference type="HOGENOM" id="CLU_130332_3_0_5"/>
<dbReference type="Proteomes" id="UP000006578">
    <property type="component" value="Chromosome"/>
</dbReference>
<evidence type="ECO:0008006" key="4">
    <source>
        <dbReference type="Google" id="ProtNLM"/>
    </source>
</evidence>
<dbReference type="eggNOG" id="COG1937">
    <property type="taxonomic scope" value="Bacteria"/>
</dbReference>
<comment type="similarity">
    <text evidence="1">Belongs to the FrmR/RcnR family.</text>
</comment>
<dbReference type="OrthoDB" id="9806052at2"/>
<evidence type="ECO:0000256" key="1">
    <source>
        <dbReference type="ARBA" id="ARBA00005260"/>
    </source>
</evidence>
<name>Q1GWF3_SPHAL</name>
<dbReference type="EMBL" id="CP000356">
    <property type="protein sequence ID" value="ABF52019.1"/>
    <property type="molecule type" value="Genomic_DNA"/>
</dbReference>
<organism evidence="2 3">
    <name type="scientific">Sphingopyxis alaskensis (strain DSM 13593 / LMG 18877 / RB2256)</name>
    <name type="common">Sphingomonas alaskensis</name>
    <dbReference type="NCBI Taxonomy" id="317655"/>
    <lineage>
        <taxon>Bacteria</taxon>
        <taxon>Pseudomonadati</taxon>
        <taxon>Pseudomonadota</taxon>
        <taxon>Alphaproteobacteria</taxon>
        <taxon>Sphingomonadales</taxon>
        <taxon>Sphingomonadaceae</taxon>
        <taxon>Sphingopyxis</taxon>
    </lineage>
</organism>
<dbReference type="GO" id="GO:0046872">
    <property type="term" value="F:metal ion binding"/>
    <property type="evidence" value="ECO:0007669"/>
    <property type="project" value="InterPro"/>
</dbReference>
<dbReference type="PANTHER" id="PTHR33677">
    <property type="entry name" value="TRANSCRIPTIONAL REPRESSOR FRMR-RELATED"/>
    <property type="match status" value="1"/>
</dbReference>
<dbReference type="Gene3D" id="1.20.58.1000">
    <property type="entry name" value="Metal-sensitive repressor, helix protomer"/>
    <property type="match status" value="1"/>
</dbReference>
<gene>
    <name evidence="2" type="ordered locus">Sala_0296</name>
</gene>
<dbReference type="Pfam" id="PF02583">
    <property type="entry name" value="Trns_repr_metal"/>
    <property type="match status" value="1"/>
</dbReference>
<sequence>MSHLAARPDLIARVRRIAGQVAAVEKALAADAPCATVLHRVAAVRGAVNGLLAEVIAEHLKDHVALPGLSDAERATGAEDLLAVIRRYAK</sequence>
<evidence type="ECO:0000313" key="3">
    <source>
        <dbReference type="Proteomes" id="UP000006578"/>
    </source>
</evidence>
<evidence type="ECO:0000313" key="2">
    <source>
        <dbReference type="EMBL" id="ABF52019.1"/>
    </source>
</evidence>
<dbReference type="RefSeq" id="WP_011540610.1">
    <property type="nucleotide sequence ID" value="NC_008048.1"/>
</dbReference>
<protein>
    <recommendedName>
        <fullName evidence="4">Transcriptional regulator, FrmR family</fullName>
    </recommendedName>
</protein>